<sequence>MGVIILIMFLVIMSHFFGTAFRQSSRVHALKILAIDYDGGEIGEAVARAYTELQSGSFPAVEFRSAADFPDDASVRRAVCRGHYWAGIYTHSNASNRLAAALDGGDAASSYDSTNAATYIYNQARYPTVADGQIRSGIEELFGAARNSYYQSSLGKNAFASINPIDEAAIAAYLDPFSATSDLIMPTTQGSRVYYNTAFMVVPILAQFFLVLAINGISSQHQVFTHASIRDVWLIRFAIGKIYSFVGALVTAGYLWAFREDWNVGGREFVLTWMVMWLHTEVNWVLMESLIASYIPLQFISLFVVSWVMVNVASSIFAFELSPGWYRVGYALPAHETYDMLVYVWSGCANPMRVALPIMFTWLVVGHIMAWFSIRKRCLDAERDLKSIGRDEGGSE</sequence>
<accession>A0A0P7AUG9</accession>
<feature type="chain" id="PRO_5006135065" description="DUF3533 domain-containing protein" evidence="2">
    <location>
        <begin position="23"/>
        <end position="396"/>
    </location>
</feature>
<evidence type="ECO:0000313" key="5">
    <source>
        <dbReference type="Proteomes" id="UP000050424"/>
    </source>
</evidence>
<dbReference type="PANTHER" id="PTHR34814">
    <property type="entry name" value="NITROSOGUANIDINE RESISTANCE PROTEIN SNG1"/>
    <property type="match status" value="1"/>
</dbReference>
<dbReference type="EMBL" id="LKCW01000064">
    <property type="protein sequence ID" value="KPM41499.1"/>
    <property type="molecule type" value="Genomic_DNA"/>
</dbReference>
<feature type="transmembrane region" description="Helical" evidence="1">
    <location>
        <begin position="269"/>
        <end position="287"/>
    </location>
</feature>
<dbReference type="Proteomes" id="UP000050424">
    <property type="component" value="Unassembled WGS sequence"/>
</dbReference>
<dbReference type="InterPro" id="IPR022703">
    <property type="entry name" value="DUF3533"/>
</dbReference>
<dbReference type="STRING" id="78410.A0A0P7AUG9"/>
<keyword evidence="2" id="KW-0732">Signal</keyword>
<protein>
    <recommendedName>
        <fullName evidence="3">DUF3533 domain-containing protein</fullName>
    </recommendedName>
</protein>
<organism evidence="4 5">
    <name type="scientific">Neonectria ditissima</name>
    <dbReference type="NCBI Taxonomy" id="78410"/>
    <lineage>
        <taxon>Eukaryota</taxon>
        <taxon>Fungi</taxon>
        <taxon>Dikarya</taxon>
        <taxon>Ascomycota</taxon>
        <taxon>Pezizomycotina</taxon>
        <taxon>Sordariomycetes</taxon>
        <taxon>Hypocreomycetidae</taxon>
        <taxon>Hypocreales</taxon>
        <taxon>Nectriaceae</taxon>
        <taxon>Neonectria</taxon>
    </lineage>
</organism>
<comment type="caution">
    <text evidence="4">The sequence shown here is derived from an EMBL/GenBank/DDBJ whole genome shotgun (WGS) entry which is preliminary data.</text>
</comment>
<feature type="domain" description="DUF3533" evidence="3">
    <location>
        <begin position="2"/>
        <end position="367"/>
    </location>
</feature>
<keyword evidence="5" id="KW-1185">Reference proteome</keyword>
<evidence type="ECO:0000259" key="3">
    <source>
        <dbReference type="Pfam" id="PF12051"/>
    </source>
</evidence>
<keyword evidence="1" id="KW-1133">Transmembrane helix</keyword>
<dbReference type="OrthoDB" id="2140105at2759"/>
<feature type="transmembrane region" description="Helical" evidence="1">
    <location>
        <begin position="193"/>
        <end position="214"/>
    </location>
</feature>
<feature type="transmembrane region" description="Helical" evidence="1">
    <location>
        <begin position="234"/>
        <end position="257"/>
    </location>
</feature>
<evidence type="ECO:0000256" key="2">
    <source>
        <dbReference type="SAM" id="SignalP"/>
    </source>
</evidence>
<reference evidence="4 5" key="1">
    <citation type="submission" date="2015-09" db="EMBL/GenBank/DDBJ databases">
        <title>Draft genome of a European isolate of the apple canker pathogen Neonectria ditissima.</title>
        <authorList>
            <person name="Gomez-Cortecero A."/>
            <person name="Harrison R.J."/>
            <person name="Armitage A.D."/>
        </authorList>
    </citation>
    <scope>NUCLEOTIDE SEQUENCE [LARGE SCALE GENOMIC DNA]</scope>
    <source>
        <strain evidence="4 5">R09/05</strain>
    </source>
</reference>
<dbReference type="AlphaFoldDB" id="A0A0P7AUG9"/>
<keyword evidence="1" id="KW-0472">Membrane</keyword>
<keyword evidence="1" id="KW-0812">Transmembrane</keyword>
<dbReference type="PANTHER" id="PTHR34814:SF2">
    <property type="entry name" value="DUF3533 DOMAIN-CONTAINING PROTEIN"/>
    <property type="match status" value="1"/>
</dbReference>
<dbReference type="GO" id="GO:0016020">
    <property type="term" value="C:membrane"/>
    <property type="evidence" value="ECO:0007669"/>
    <property type="project" value="TreeGrafter"/>
</dbReference>
<proteinExistence type="predicted"/>
<dbReference type="InterPro" id="IPR053001">
    <property type="entry name" value="MNNG_permease-like"/>
</dbReference>
<feature type="transmembrane region" description="Helical" evidence="1">
    <location>
        <begin position="299"/>
        <end position="319"/>
    </location>
</feature>
<gene>
    <name evidence="4" type="ORF">AK830_g5105</name>
</gene>
<dbReference type="Pfam" id="PF12051">
    <property type="entry name" value="DUF3533"/>
    <property type="match status" value="1"/>
</dbReference>
<feature type="transmembrane region" description="Helical" evidence="1">
    <location>
        <begin position="354"/>
        <end position="374"/>
    </location>
</feature>
<name>A0A0P7AUG9_9HYPO</name>
<evidence type="ECO:0000313" key="4">
    <source>
        <dbReference type="EMBL" id="KPM41499.1"/>
    </source>
</evidence>
<feature type="signal peptide" evidence="2">
    <location>
        <begin position="1"/>
        <end position="22"/>
    </location>
</feature>
<evidence type="ECO:0000256" key="1">
    <source>
        <dbReference type="SAM" id="Phobius"/>
    </source>
</evidence>